<feature type="signal peptide" evidence="2">
    <location>
        <begin position="1"/>
        <end position="30"/>
    </location>
</feature>
<reference evidence="3 4" key="1">
    <citation type="journal article" date="2020" name="Int. J. Syst. Evol. Microbiol.">
        <title>Novel acetic acid bacteria from cider fermentations: Acetobacter conturbans sp. nov. and Acetobacter fallax sp. nov.</title>
        <authorList>
            <person name="Sombolestani A.S."/>
            <person name="Cleenwerck I."/>
            <person name="Cnockaert M."/>
            <person name="Borremans W."/>
            <person name="Wieme A.D."/>
            <person name="De Vuyst L."/>
            <person name="Vandamme P."/>
        </authorList>
    </citation>
    <scope>NUCLEOTIDE SEQUENCE [LARGE SCALE GENOMIC DNA]</scope>
    <source>
        <strain evidence="3 4">LMG 1637</strain>
    </source>
</reference>
<feature type="region of interest" description="Disordered" evidence="1">
    <location>
        <begin position="32"/>
        <end position="83"/>
    </location>
</feature>
<name>A0ABX0KIS3_9PROT</name>
<feature type="chain" id="PRO_5045931981" evidence="2">
    <location>
        <begin position="31"/>
        <end position="83"/>
    </location>
</feature>
<proteinExistence type="predicted"/>
<accession>A0ABX0KIS3</accession>
<feature type="compositionally biased region" description="Basic residues" evidence="1">
    <location>
        <begin position="45"/>
        <end position="59"/>
    </location>
</feature>
<comment type="caution">
    <text evidence="3">The sequence shown here is derived from an EMBL/GenBank/DDBJ whole genome shotgun (WGS) entry which is preliminary data.</text>
</comment>
<dbReference type="Proteomes" id="UP000615326">
    <property type="component" value="Unassembled WGS sequence"/>
</dbReference>
<gene>
    <name evidence="3" type="ORF">GOB84_17415</name>
</gene>
<evidence type="ECO:0000313" key="4">
    <source>
        <dbReference type="Proteomes" id="UP000615326"/>
    </source>
</evidence>
<evidence type="ECO:0000313" key="3">
    <source>
        <dbReference type="EMBL" id="NHO34275.1"/>
    </source>
</evidence>
<dbReference type="RefSeq" id="WP_173578697.1">
    <property type="nucleotide sequence ID" value="NZ_WOSW01000067.1"/>
</dbReference>
<organism evidence="3 4">
    <name type="scientific">Acetobacter fallax</name>
    <dbReference type="NCBI Taxonomy" id="1737473"/>
    <lineage>
        <taxon>Bacteria</taxon>
        <taxon>Pseudomonadati</taxon>
        <taxon>Pseudomonadota</taxon>
        <taxon>Alphaproteobacteria</taxon>
        <taxon>Acetobacterales</taxon>
        <taxon>Acetobacteraceae</taxon>
        <taxon>Acetobacter</taxon>
    </lineage>
</organism>
<dbReference type="PROSITE" id="PS51257">
    <property type="entry name" value="PROKAR_LIPOPROTEIN"/>
    <property type="match status" value="1"/>
</dbReference>
<keyword evidence="2" id="KW-0732">Signal</keyword>
<evidence type="ECO:0000256" key="1">
    <source>
        <dbReference type="SAM" id="MobiDB-lite"/>
    </source>
</evidence>
<dbReference type="EMBL" id="WOSW01000067">
    <property type="protein sequence ID" value="NHO34275.1"/>
    <property type="molecule type" value="Genomic_DNA"/>
</dbReference>
<evidence type="ECO:0000256" key="2">
    <source>
        <dbReference type="SAM" id="SignalP"/>
    </source>
</evidence>
<protein>
    <submittedName>
        <fullName evidence="3">Uncharacterized protein</fullName>
    </submittedName>
</protein>
<keyword evidence="4" id="KW-1185">Reference proteome</keyword>
<sequence>MTNNFIRYSLRRTSLTAGLTIACSALNAQATSAATTGADADPQHHGMKTNHGVKKRHVARTASATPEKPECLTENELSDFSGL</sequence>